<organism evidence="5 6">
    <name type="scientific">Cordyceps militaris</name>
    <name type="common">Caterpillar fungus</name>
    <name type="synonym">Clavaria militaris</name>
    <dbReference type="NCBI Taxonomy" id="73501"/>
    <lineage>
        <taxon>Eukaryota</taxon>
        <taxon>Fungi</taxon>
        <taxon>Dikarya</taxon>
        <taxon>Ascomycota</taxon>
        <taxon>Pezizomycotina</taxon>
        <taxon>Sordariomycetes</taxon>
        <taxon>Hypocreomycetidae</taxon>
        <taxon>Hypocreales</taxon>
        <taxon>Cordycipitaceae</taxon>
        <taxon>Cordyceps</taxon>
    </lineage>
</organism>
<feature type="region of interest" description="Disordered" evidence="2">
    <location>
        <begin position="196"/>
        <end position="220"/>
    </location>
</feature>
<dbReference type="EMBL" id="CP023328">
    <property type="protein sequence ID" value="ATY67137.1"/>
    <property type="molecule type" value="Genomic_DNA"/>
</dbReference>
<sequence>MDRLRRLLGTIAARFANRRYVFAVAVVSVVAAKAVHIDAHLKALSPTDMVQWGPSFFFQDSILLLAIRAMLFAQGPWAAAIGTTLSSILVLVCLALASINISFFAVAGNELHWRNVALAGDSSSWSTLLTGLFSLGVTLTAILLASWLLQDICYIVATIALDILKFPFTFVYSRLIGNRRRSSATQYTNVPQNDAENALEHRYTDDEIDPSSEPKMTQPPRRRSTLFGIALNLGIGFGLLAQLVSYVARPDQTSVTFMSWTLPLVPFMDFAHAAPNLANLLTYHGQNFHFDNLTALTHPVPLPWLPKDVKLPGFEDWHDHREHYNAEADPIKISNLKDPLLEPLHGVLKDVSIRNIILIKLESTRKDVFPIKKGGFIWNKFEKSFENGTLPEAAQQRLATLTPNANYITGDYDDGFDHDERRRRGGINANNCHTTGTYTLKSLPGTLCGITPLVADMNQEYQSHVYQPCLAQIFDAFNAIDHSSDRKSDGFKSYKWNSMFMQSVTHSFDKQDKLMPVMGYLDGRFIDSEYLRSDNAKFGKSDIEDINYYGMPENAIAEYVKDAFASAKKNNERVFLTHLTSTSHHPFALPKGEPYVSLSEDSGLQDLSGYTNAAGFVDRWLGQIFDILEETGAANETLIVYVGDHGLSIAENAAVTPYYQPNIGNFHVPLVLSHPSLPPIDVNDVANSNMILPTILDLLIETGSLGASDTKAARDLVKNYEGQSLIRPLRSHGEPADVGGWQFTVMNPGRATLSVRDARHPDWRVVVPIVADIEWRFTNTKEDKHEDEPIVDFGYPEFLKKVQDAFGEDVAMWVEEAAFVSRWWVDDNARRWRYDAS</sequence>
<reference evidence="5 6" key="1">
    <citation type="journal article" date="2017" name="BMC Genomics">
        <title>Chromosome level assembly and secondary metabolite potential of the parasitic fungus Cordyceps militaris.</title>
        <authorList>
            <person name="Kramer G.J."/>
            <person name="Nodwell J.R."/>
        </authorList>
    </citation>
    <scope>NUCLEOTIDE SEQUENCE [LARGE SCALE GENOMIC DNA]</scope>
    <source>
        <strain evidence="5 6">ATCC 34164</strain>
    </source>
</reference>
<evidence type="ECO:0000313" key="6">
    <source>
        <dbReference type="Proteomes" id="UP000323067"/>
    </source>
</evidence>
<keyword evidence="3" id="KW-0472">Membrane</keyword>
<dbReference type="InterPro" id="IPR050738">
    <property type="entry name" value="Sulfatase"/>
</dbReference>
<dbReference type="SUPFAM" id="SSF53649">
    <property type="entry name" value="Alkaline phosphatase-like"/>
    <property type="match status" value="1"/>
</dbReference>
<dbReference type="VEuPathDB" id="FungiDB:CCM_09085"/>
<gene>
    <name evidence="5" type="ORF">A9K55_000459</name>
</gene>
<evidence type="ECO:0000256" key="1">
    <source>
        <dbReference type="ARBA" id="ARBA00008779"/>
    </source>
</evidence>
<dbReference type="InterPro" id="IPR000917">
    <property type="entry name" value="Sulfatase_N"/>
</dbReference>
<name>A0A2H4SVL0_CORMI</name>
<feature type="transmembrane region" description="Helical" evidence="3">
    <location>
        <begin position="88"/>
        <end position="107"/>
    </location>
</feature>
<dbReference type="VEuPathDB" id="FungiDB:A9K55_000459"/>
<evidence type="ECO:0000256" key="3">
    <source>
        <dbReference type="SAM" id="Phobius"/>
    </source>
</evidence>
<dbReference type="InterPro" id="IPR017850">
    <property type="entry name" value="Alkaline_phosphatase_core_sf"/>
</dbReference>
<dbReference type="GO" id="GO:0004065">
    <property type="term" value="F:arylsulfatase activity"/>
    <property type="evidence" value="ECO:0007669"/>
    <property type="project" value="TreeGrafter"/>
</dbReference>
<feature type="domain" description="Sulfatase N-terminal" evidence="4">
    <location>
        <begin position="420"/>
        <end position="699"/>
    </location>
</feature>
<dbReference type="PANTHER" id="PTHR42693:SF32">
    <property type="entry name" value="SULFATASE DOMAIN PROTEIN (AFU_ORTHOLOGUE AFUA_2G17610)"/>
    <property type="match status" value="1"/>
</dbReference>
<feature type="transmembrane region" description="Helical" evidence="3">
    <location>
        <begin position="20"/>
        <end position="41"/>
    </location>
</feature>
<dbReference type="Gene3D" id="3.40.720.10">
    <property type="entry name" value="Alkaline Phosphatase, subunit A"/>
    <property type="match status" value="1"/>
</dbReference>
<keyword evidence="3" id="KW-1133">Transmembrane helix</keyword>
<comment type="similarity">
    <text evidence="1">Belongs to the sulfatase family.</text>
</comment>
<feature type="transmembrane region" description="Helical" evidence="3">
    <location>
        <begin position="128"/>
        <end position="148"/>
    </location>
</feature>
<evidence type="ECO:0000259" key="4">
    <source>
        <dbReference type="Pfam" id="PF00884"/>
    </source>
</evidence>
<accession>A0A2H4SVL0</accession>
<feature type="transmembrane region" description="Helical" evidence="3">
    <location>
        <begin position="225"/>
        <end position="248"/>
    </location>
</feature>
<dbReference type="Pfam" id="PF00884">
    <property type="entry name" value="Sulfatase"/>
    <property type="match status" value="1"/>
</dbReference>
<dbReference type="PANTHER" id="PTHR42693">
    <property type="entry name" value="ARYLSULFATASE FAMILY MEMBER"/>
    <property type="match status" value="1"/>
</dbReference>
<proteinExistence type="inferred from homology"/>
<dbReference type="AlphaFoldDB" id="A0A2H4SVL0"/>
<evidence type="ECO:0000256" key="2">
    <source>
        <dbReference type="SAM" id="MobiDB-lite"/>
    </source>
</evidence>
<evidence type="ECO:0000313" key="5">
    <source>
        <dbReference type="EMBL" id="ATY67137.1"/>
    </source>
</evidence>
<dbReference type="OrthoDB" id="103349at2759"/>
<keyword evidence="3" id="KW-0812">Transmembrane</keyword>
<dbReference type="Proteomes" id="UP000323067">
    <property type="component" value="Chromosome i"/>
</dbReference>
<protein>
    <submittedName>
        <fullName evidence="5">Sulfatase domain</fullName>
    </submittedName>
</protein>